<keyword evidence="1" id="KW-0732">Signal</keyword>
<evidence type="ECO:0000259" key="2">
    <source>
        <dbReference type="Pfam" id="PF02627"/>
    </source>
</evidence>
<accession>A0ABQ1LMS1</accession>
<organism evidence="3 4">
    <name type="scientific">Paraburkholderia caffeinilytica</name>
    <dbReference type="NCBI Taxonomy" id="1761016"/>
    <lineage>
        <taxon>Bacteria</taxon>
        <taxon>Pseudomonadati</taxon>
        <taxon>Pseudomonadota</taxon>
        <taxon>Betaproteobacteria</taxon>
        <taxon>Burkholderiales</taxon>
        <taxon>Burkholderiaceae</taxon>
        <taxon>Paraburkholderia</taxon>
    </lineage>
</organism>
<dbReference type="PANTHER" id="PTHR34846:SF11">
    <property type="entry name" value="4-CARBOXYMUCONOLACTONE DECARBOXYLASE FAMILY PROTEIN (AFU_ORTHOLOGUE AFUA_6G11590)"/>
    <property type="match status" value="1"/>
</dbReference>
<dbReference type="Proteomes" id="UP000602004">
    <property type="component" value="Unassembled WGS sequence"/>
</dbReference>
<dbReference type="SUPFAM" id="SSF69118">
    <property type="entry name" value="AhpD-like"/>
    <property type="match status" value="1"/>
</dbReference>
<name>A0ABQ1LMS1_9BURK</name>
<dbReference type="PANTHER" id="PTHR34846">
    <property type="entry name" value="4-CARBOXYMUCONOLACTONE DECARBOXYLASE FAMILY PROTEIN (AFU_ORTHOLOGUE AFUA_6G11590)"/>
    <property type="match status" value="1"/>
</dbReference>
<dbReference type="RefSeq" id="WP_115783001.1">
    <property type="nucleotide sequence ID" value="NZ_BMHL01000002.1"/>
</dbReference>
<dbReference type="InterPro" id="IPR029032">
    <property type="entry name" value="AhpD-like"/>
</dbReference>
<dbReference type="InterPro" id="IPR003779">
    <property type="entry name" value="CMD-like"/>
</dbReference>
<keyword evidence="4" id="KW-1185">Reference proteome</keyword>
<feature type="chain" id="PRO_5046967018" description="Carboxymuconolactone decarboxylase-like domain-containing protein" evidence="1">
    <location>
        <begin position="21"/>
        <end position="215"/>
    </location>
</feature>
<dbReference type="Pfam" id="PF02627">
    <property type="entry name" value="CMD"/>
    <property type="match status" value="1"/>
</dbReference>
<evidence type="ECO:0000313" key="3">
    <source>
        <dbReference type="EMBL" id="GGC26918.1"/>
    </source>
</evidence>
<sequence length="215" mass="23903">MFKRVLAATLMAVLWGTVSADFVTATDQLVSRIPLVGDDTSDFMVQKSFSDVRAKGSQPLNLHRTMANAPKMMLAAGVMAHAIRFDASVPRVYRELAIIRSVQLNGGHYEEMQHRPMAMSCGLRRDQVDAIADWRNSNLFNARQRAVLDWSEGLFRRNGPSDTQFAALKKQFSDQEIVELTMTATTYAGTAMFTRAMHTPLEPNAGNPKDAYGNC</sequence>
<evidence type="ECO:0000256" key="1">
    <source>
        <dbReference type="SAM" id="SignalP"/>
    </source>
</evidence>
<evidence type="ECO:0000313" key="4">
    <source>
        <dbReference type="Proteomes" id="UP000602004"/>
    </source>
</evidence>
<dbReference type="EMBL" id="BMHL01000002">
    <property type="protein sequence ID" value="GGC26918.1"/>
    <property type="molecule type" value="Genomic_DNA"/>
</dbReference>
<dbReference type="Gene3D" id="1.20.1290.10">
    <property type="entry name" value="AhpD-like"/>
    <property type="match status" value="1"/>
</dbReference>
<feature type="signal peptide" evidence="1">
    <location>
        <begin position="1"/>
        <end position="20"/>
    </location>
</feature>
<gene>
    <name evidence="3" type="ORF">GCM10011400_11580</name>
</gene>
<proteinExistence type="predicted"/>
<protein>
    <recommendedName>
        <fullName evidence="2">Carboxymuconolactone decarboxylase-like domain-containing protein</fullName>
    </recommendedName>
</protein>
<comment type="caution">
    <text evidence="3">The sequence shown here is derived from an EMBL/GenBank/DDBJ whole genome shotgun (WGS) entry which is preliminary data.</text>
</comment>
<reference evidence="4" key="1">
    <citation type="journal article" date="2019" name="Int. J. Syst. Evol. Microbiol.">
        <title>The Global Catalogue of Microorganisms (GCM) 10K type strain sequencing project: providing services to taxonomists for standard genome sequencing and annotation.</title>
        <authorList>
            <consortium name="The Broad Institute Genomics Platform"/>
            <consortium name="The Broad Institute Genome Sequencing Center for Infectious Disease"/>
            <person name="Wu L."/>
            <person name="Ma J."/>
        </authorList>
    </citation>
    <scope>NUCLEOTIDE SEQUENCE [LARGE SCALE GENOMIC DNA]</scope>
    <source>
        <strain evidence="4">CGMCC 1.15103</strain>
    </source>
</reference>
<feature type="domain" description="Carboxymuconolactone decarboxylase-like" evidence="2">
    <location>
        <begin position="79"/>
        <end position="151"/>
    </location>
</feature>